<dbReference type="Proteomes" id="UP000266313">
    <property type="component" value="Chromosome"/>
</dbReference>
<dbReference type="Pfam" id="PF02706">
    <property type="entry name" value="Wzz"/>
    <property type="match status" value="1"/>
</dbReference>
<evidence type="ECO:0000256" key="2">
    <source>
        <dbReference type="ARBA" id="ARBA00022475"/>
    </source>
</evidence>
<evidence type="ECO:0000313" key="11">
    <source>
        <dbReference type="Proteomes" id="UP000266313"/>
    </source>
</evidence>
<dbReference type="Pfam" id="PF13807">
    <property type="entry name" value="GNVR"/>
    <property type="match status" value="1"/>
</dbReference>
<dbReference type="InterPro" id="IPR032807">
    <property type="entry name" value="GNVR"/>
</dbReference>
<organism evidence="10 11">
    <name type="scientific">Methylocaldum marinum</name>
    <dbReference type="NCBI Taxonomy" id="1432792"/>
    <lineage>
        <taxon>Bacteria</taxon>
        <taxon>Pseudomonadati</taxon>
        <taxon>Pseudomonadota</taxon>
        <taxon>Gammaproteobacteria</taxon>
        <taxon>Methylococcales</taxon>
        <taxon>Methylococcaceae</taxon>
        <taxon>Methylocaldum</taxon>
    </lineage>
</organism>
<dbReference type="OrthoDB" id="9775724at2"/>
<dbReference type="GO" id="GO:0005886">
    <property type="term" value="C:plasma membrane"/>
    <property type="evidence" value="ECO:0007669"/>
    <property type="project" value="UniProtKB-SubCell"/>
</dbReference>
<dbReference type="InterPro" id="IPR050445">
    <property type="entry name" value="Bact_polysacc_biosynth/exp"/>
</dbReference>
<feature type="coiled-coil region" evidence="6">
    <location>
        <begin position="316"/>
        <end position="369"/>
    </location>
</feature>
<evidence type="ECO:0000256" key="3">
    <source>
        <dbReference type="ARBA" id="ARBA00022692"/>
    </source>
</evidence>
<feature type="transmembrane region" description="Helical" evidence="7">
    <location>
        <begin position="21"/>
        <end position="38"/>
    </location>
</feature>
<evidence type="ECO:0000256" key="7">
    <source>
        <dbReference type="SAM" id="Phobius"/>
    </source>
</evidence>
<dbReference type="PANTHER" id="PTHR32309:SF13">
    <property type="entry name" value="FERRIC ENTEROBACTIN TRANSPORT PROTEIN FEPE"/>
    <property type="match status" value="1"/>
</dbReference>
<dbReference type="GO" id="GO:0004713">
    <property type="term" value="F:protein tyrosine kinase activity"/>
    <property type="evidence" value="ECO:0007669"/>
    <property type="project" value="TreeGrafter"/>
</dbReference>
<proteinExistence type="predicted"/>
<reference evidence="10 11" key="1">
    <citation type="submission" date="2016-12" db="EMBL/GenBank/DDBJ databases">
        <title>Genome sequencing of Methylocaldum marinum.</title>
        <authorList>
            <person name="Takeuchi M."/>
            <person name="Kamagata Y."/>
            <person name="Hiraoka S."/>
            <person name="Oshima K."/>
            <person name="Hattori M."/>
            <person name="Iwasaki W."/>
        </authorList>
    </citation>
    <scope>NUCLEOTIDE SEQUENCE [LARGE SCALE GENOMIC DNA]</scope>
    <source>
        <strain evidence="10 11">S8</strain>
    </source>
</reference>
<evidence type="ECO:0000259" key="9">
    <source>
        <dbReference type="Pfam" id="PF13807"/>
    </source>
</evidence>
<evidence type="ECO:0000256" key="5">
    <source>
        <dbReference type="ARBA" id="ARBA00023136"/>
    </source>
</evidence>
<dbReference type="PANTHER" id="PTHR32309">
    <property type="entry name" value="TYROSINE-PROTEIN KINASE"/>
    <property type="match status" value="1"/>
</dbReference>
<feature type="domain" description="Polysaccharide chain length determinant N-terminal" evidence="8">
    <location>
        <begin position="7"/>
        <end position="99"/>
    </location>
</feature>
<gene>
    <name evidence="10" type="ORF">sS8_2899</name>
</gene>
<keyword evidence="3 7" id="KW-0812">Transmembrane</keyword>
<protein>
    <submittedName>
        <fullName evidence="10">Lipopolysaccharide biosynthesis protein</fullName>
    </submittedName>
</protein>
<evidence type="ECO:0000256" key="6">
    <source>
        <dbReference type="SAM" id="Coils"/>
    </source>
</evidence>
<keyword evidence="2" id="KW-1003">Cell membrane</keyword>
<feature type="transmembrane region" description="Helical" evidence="7">
    <location>
        <begin position="449"/>
        <end position="470"/>
    </location>
</feature>
<accession>A0A250KTK3</accession>
<keyword evidence="5 7" id="KW-0472">Membrane</keyword>
<name>A0A250KTK3_9GAMM</name>
<keyword evidence="11" id="KW-1185">Reference proteome</keyword>
<sequence length="504" mass="57109">MIRNSSIRDLLHITFKWKSHILFVFFATVLGVASYSLLSKPVYEASSKLLIKVGRENVYAPTFLAREQTSLVVNERQEEQVNSEIEILKSQFLANKVIESVGINRLYPELNSERRGVLAALFMEKFFSAPSAAETSDIALSKFQENLRVEGVKKTDVIDVSFQHEDPVVAAAVLNTLISLYLDRHLDVHQDPQFSGFFGEKPKTLADELQEAEANLDAFRKQYGVSSSPDELRTLLVKEEGDVRATLNQTISLEAETEAQVKQLRAHLKKIPELVNLNKEVEHNPYAISTIRSKLIELQIRERELLNKYNSDNLLVKNVRTEMEEVLTQLSDEEAKVYERSHSGLNAIRQTIQQQLLQKEAELNALKAKSSSLLNLLSTYKQRLDELNHIEVGYYRLKQEVDVNRQNYQFYLGKFAESRISNAMDKERITNVSLIDPARPPSKPVSPKILLNLVLSIFLGGVGSLALAYGMEYFDTRLEKPEDVEAHLKLPVLASIAEFSSSGK</sequence>
<dbReference type="KEGG" id="mmai:sS8_2899"/>
<keyword evidence="4 7" id="KW-1133">Transmembrane helix</keyword>
<evidence type="ECO:0000256" key="1">
    <source>
        <dbReference type="ARBA" id="ARBA00004651"/>
    </source>
</evidence>
<dbReference type="AlphaFoldDB" id="A0A250KTK3"/>
<dbReference type="EMBL" id="AP017928">
    <property type="protein sequence ID" value="BBA34844.1"/>
    <property type="molecule type" value="Genomic_DNA"/>
</dbReference>
<feature type="domain" description="Tyrosine-protein kinase G-rich" evidence="9">
    <location>
        <begin position="395"/>
        <end position="468"/>
    </location>
</feature>
<evidence type="ECO:0000256" key="4">
    <source>
        <dbReference type="ARBA" id="ARBA00022989"/>
    </source>
</evidence>
<keyword evidence="6" id="KW-0175">Coiled coil</keyword>
<evidence type="ECO:0000313" key="10">
    <source>
        <dbReference type="EMBL" id="BBA34844.1"/>
    </source>
</evidence>
<evidence type="ECO:0000259" key="8">
    <source>
        <dbReference type="Pfam" id="PF02706"/>
    </source>
</evidence>
<comment type="subcellular location">
    <subcellularLocation>
        <location evidence="1">Cell membrane</location>
        <topology evidence="1">Multi-pass membrane protein</topology>
    </subcellularLocation>
</comment>
<dbReference type="InterPro" id="IPR003856">
    <property type="entry name" value="LPS_length_determ_N"/>
</dbReference>